<accession>S8G118</accession>
<dbReference type="HOGENOM" id="CLU_033251_0_0_1"/>
<gene>
    <name evidence="2" type="ORF">FOMPIDRAFT_1022140</name>
</gene>
<feature type="compositionally biased region" description="Polar residues" evidence="1">
    <location>
        <begin position="1"/>
        <end position="10"/>
    </location>
</feature>
<dbReference type="AlphaFoldDB" id="S8G118"/>
<dbReference type="EMBL" id="KE504128">
    <property type="protein sequence ID" value="EPT04030.1"/>
    <property type="molecule type" value="Genomic_DNA"/>
</dbReference>
<evidence type="ECO:0000313" key="3">
    <source>
        <dbReference type="Proteomes" id="UP000015241"/>
    </source>
</evidence>
<name>S8G118_FOMSC</name>
<dbReference type="InParanoid" id="S8G118"/>
<protein>
    <submittedName>
        <fullName evidence="2">Uncharacterized protein</fullName>
    </submittedName>
</protein>
<dbReference type="OrthoDB" id="3149711at2759"/>
<feature type="region of interest" description="Disordered" evidence="1">
    <location>
        <begin position="1"/>
        <end position="55"/>
    </location>
</feature>
<keyword evidence="3" id="KW-1185">Reference proteome</keyword>
<proteinExistence type="predicted"/>
<evidence type="ECO:0000256" key="1">
    <source>
        <dbReference type="SAM" id="MobiDB-lite"/>
    </source>
</evidence>
<dbReference type="Proteomes" id="UP000015241">
    <property type="component" value="Unassembled WGS sequence"/>
</dbReference>
<sequence length="509" mass="58320">MQSRPSSSAGASAHVPIRKQHDAFTRSTQDAASGTKVTRGRPPRPPVWRNPWSRSVSDLHADAVAEVEAATDQGRDQNAYESNPPWPEIAEALSASGSRPCLVRYGPIDASPTVPVAPPSSPHDLYRKLVFLRTLSPAPSLEWLMQYHANYRQHHSAGSFNLLIAWAIRMARRGTAESLFSQMQRECVKPNVLTRALRVRFLVRFYEWSRAWTEQQVLSREEGKPLPLAVWLEFFDTEKRGALRIWRPTDESPGVELKPISPVDTDTLPIRYQTLMQHKPLFSAKERSSTPTLLVYRTVRHLILIGQTEPAALVTEACFRGMPARLQSRLRARCQAIMNLHFLLPSQRGQRGHFAFRQVLYRLLGSHGDLRPNATTLFLLMRPLLRAREGGSVAERLVKTFVRRWGSRVVDDRVQRRLASLLCREGRLSDAVAIARAHVVVEQARKELATEREVTPRPAQGRKLTGIRPHAYRRFRNVERWRWWLLRRRLRRKTQERGAHRRGPRSPQA</sequence>
<evidence type="ECO:0000313" key="2">
    <source>
        <dbReference type="EMBL" id="EPT04030.1"/>
    </source>
</evidence>
<organism evidence="2 3">
    <name type="scientific">Fomitopsis schrenkii</name>
    <name type="common">Brown rot fungus</name>
    <dbReference type="NCBI Taxonomy" id="2126942"/>
    <lineage>
        <taxon>Eukaryota</taxon>
        <taxon>Fungi</taxon>
        <taxon>Dikarya</taxon>
        <taxon>Basidiomycota</taxon>
        <taxon>Agaricomycotina</taxon>
        <taxon>Agaricomycetes</taxon>
        <taxon>Polyporales</taxon>
        <taxon>Fomitopsis</taxon>
    </lineage>
</organism>
<dbReference type="eggNOG" id="ENOG502ST48">
    <property type="taxonomic scope" value="Eukaryota"/>
</dbReference>
<reference evidence="2 3" key="1">
    <citation type="journal article" date="2012" name="Science">
        <title>The Paleozoic origin of enzymatic lignin decomposition reconstructed from 31 fungal genomes.</title>
        <authorList>
            <person name="Floudas D."/>
            <person name="Binder M."/>
            <person name="Riley R."/>
            <person name="Barry K."/>
            <person name="Blanchette R.A."/>
            <person name="Henrissat B."/>
            <person name="Martinez A.T."/>
            <person name="Otillar R."/>
            <person name="Spatafora J.W."/>
            <person name="Yadav J.S."/>
            <person name="Aerts A."/>
            <person name="Benoit I."/>
            <person name="Boyd A."/>
            <person name="Carlson A."/>
            <person name="Copeland A."/>
            <person name="Coutinho P.M."/>
            <person name="de Vries R.P."/>
            <person name="Ferreira P."/>
            <person name="Findley K."/>
            <person name="Foster B."/>
            <person name="Gaskell J."/>
            <person name="Glotzer D."/>
            <person name="Gorecki P."/>
            <person name="Heitman J."/>
            <person name="Hesse C."/>
            <person name="Hori C."/>
            <person name="Igarashi K."/>
            <person name="Jurgens J.A."/>
            <person name="Kallen N."/>
            <person name="Kersten P."/>
            <person name="Kohler A."/>
            <person name="Kuees U."/>
            <person name="Kumar T.K.A."/>
            <person name="Kuo A."/>
            <person name="LaButti K."/>
            <person name="Larrondo L.F."/>
            <person name="Lindquist E."/>
            <person name="Ling A."/>
            <person name="Lombard V."/>
            <person name="Lucas S."/>
            <person name="Lundell T."/>
            <person name="Martin R."/>
            <person name="McLaughlin D.J."/>
            <person name="Morgenstern I."/>
            <person name="Morin E."/>
            <person name="Murat C."/>
            <person name="Nagy L.G."/>
            <person name="Nolan M."/>
            <person name="Ohm R.A."/>
            <person name="Patyshakuliyeva A."/>
            <person name="Rokas A."/>
            <person name="Ruiz-Duenas F.J."/>
            <person name="Sabat G."/>
            <person name="Salamov A."/>
            <person name="Samejima M."/>
            <person name="Schmutz J."/>
            <person name="Slot J.C."/>
            <person name="St John F."/>
            <person name="Stenlid J."/>
            <person name="Sun H."/>
            <person name="Sun S."/>
            <person name="Syed K."/>
            <person name="Tsang A."/>
            <person name="Wiebenga A."/>
            <person name="Young D."/>
            <person name="Pisabarro A."/>
            <person name="Eastwood D.C."/>
            <person name="Martin F."/>
            <person name="Cullen D."/>
            <person name="Grigoriev I.V."/>
            <person name="Hibbett D.S."/>
        </authorList>
    </citation>
    <scope>NUCLEOTIDE SEQUENCE</scope>
    <source>
        <strain evidence="3">FP-58527</strain>
    </source>
</reference>